<feature type="compositionally biased region" description="Polar residues" evidence="1">
    <location>
        <begin position="8"/>
        <end position="20"/>
    </location>
</feature>
<dbReference type="InterPro" id="IPR021345">
    <property type="entry name" value="DUF2961"/>
</dbReference>
<accession>A0A060T7D8</accession>
<name>A0A060T7D8_BLAAD</name>
<evidence type="ECO:0000256" key="1">
    <source>
        <dbReference type="SAM" id="MobiDB-lite"/>
    </source>
</evidence>
<dbReference type="AlphaFoldDB" id="A0A060T7D8"/>
<dbReference type="EMBL" id="HG937693">
    <property type="protein sequence ID" value="CDP34807.1"/>
    <property type="molecule type" value="Genomic_DNA"/>
</dbReference>
<dbReference type="Pfam" id="PF11175">
    <property type="entry name" value="DUF2961"/>
    <property type="match status" value="1"/>
</dbReference>
<feature type="region of interest" description="Disordered" evidence="1">
    <location>
        <begin position="1"/>
        <end position="28"/>
    </location>
</feature>
<protein>
    <submittedName>
        <fullName evidence="2">ARAD1C20922p</fullName>
    </submittedName>
</protein>
<sequence>MRTDTPRASETPSRTPQNAGDSGFRDHANSASFKVRCYSDKPTREYPREPTAQSYHVPVLRLSNYKRAPVFHESQTRKNTAKRTMSFAQSDMLTNISRAKQARSARVSSWDHSGKNEDAWVIKPNETVVLADLEGPGSITHLWFVQTCRRIKGPGIMSYKDVGVAMSEVHNALGMNWEVMDEDYYRKVLIRMYWDDQEEPSVVAPLGDFFCLGNSMAANFDSLPFTVSVKPSEQLKYGGAAAFNCYLTMPFNKRARIEVENQNDVEYFQYFYIDYELYPEPLPKDTLYFHAHWRRENPTEGWGPNLQTNSKDTQIANLDGNNNYVILETEGKGNFIGCNHSVTHFQGTWWGEGDDMIFIDDDFDVKWPPSMHGTGGEDYFSQGWGMQKNAFPFCGTIIHEDDVPNTQVSYRWHLTDPIRFNKKIKVTMEHGHGNHLSDDWATTAYWYQTLPSPKLTILPMEQRLVRRPQLPAIELKKPPTDRLTDVQRKMHEQHEQRYKKFLEERKEWIDRRAANTRIYEKANIEHAKQIRQRYLASL</sequence>
<proteinExistence type="predicted"/>
<organism evidence="2">
    <name type="scientific">Blastobotrys adeninivorans</name>
    <name type="common">Yeast</name>
    <name type="synonym">Arxula adeninivorans</name>
    <dbReference type="NCBI Taxonomy" id="409370"/>
    <lineage>
        <taxon>Eukaryota</taxon>
        <taxon>Fungi</taxon>
        <taxon>Dikarya</taxon>
        <taxon>Ascomycota</taxon>
        <taxon>Saccharomycotina</taxon>
        <taxon>Dipodascomycetes</taxon>
        <taxon>Dipodascales</taxon>
        <taxon>Trichomonascaceae</taxon>
        <taxon>Blastobotrys</taxon>
    </lineage>
</organism>
<gene>
    <name evidence="2" type="ORF">GNLVRS02_ARAD1C20922g</name>
</gene>
<reference evidence="2" key="2">
    <citation type="submission" date="2014-06" db="EMBL/GenBank/DDBJ databases">
        <title>The complete genome of Blastobotrys (Arxula) adeninivorans LS3 - a yeast of biotechnological interest.</title>
        <authorList>
            <person name="Kunze G."/>
            <person name="Gaillardin C."/>
            <person name="Czernicka M."/>
            <person name="Durrens P."/>
            <person name="Martin T."/>
            <person name="Boer E."/>
            <person name="Gabaldon T."/>
            <person name="Cruz J."/>
            <person name="Talla E."/>
            <person name="Marck C."/>
            <person name="Goffeau A."/>
            <person name="Barbe V."/>
            <person name="Baret P."/>
            <person name="Baronian K."/>
            <person name="Beier S."/>
            <person name="Bleykasten C."/>
            <person name="Bode R."/>
            <person name="Casaregola S."/>
            <person name="Despons L."/>
            <person name="Fairhead C."/>
            <person name="Giersberg M."/>
            <person name="Gierski P."/>
            <person name="Hahnel U."/>
            <person name="Hartmann A."/>
            <person name="Jankowska D."/>
            <person name="Jubin C."/>
            <person name="Jung P."/>
            <person name="Lafontaine I."/>
            <person name="Leh-Louis V."/>
            <person name="Lemaire M."/>
            <person name="Marcet-Houben M."/>
            <person name="Mascher M."/>
            <person name="Morel G."/>
            <person name="Richard G.-F."/>
            <person name="Riechen J."/>
            <person name="Sacerdot C."/>
            <person name="Sarkar A."/>
            <person name="Savel G."/>
            <person name="Schacherer J."/>
            <person name="Sherman D."/>
            <person name="Straub M.-L."/>
            <person name="Stein N."/>
            <person name="Thierry A."/>
            <person name="Trautwein-Schult A."/>
            <person name="Westhof E."/>
            <person name="Worch S."/>
            <person name="Dujon B."/>
            <person name="Souciet J.-L."/>
            <person name="Wincker P."/>
            <person name="Scholz U."/>
            <person name="Neuveglise N."/>
        </authorList>
    </citation>
    <scope>NUCLEOTIDE SEQUENCE</scope>
    <source>
        <strain evidence="2">LS3</strain>
    </source>
</reference>
<dbReference type="Gene3D" id="2.60.120.1390">
    <property type="match status" value="1"/>
</dbReference>
<evidence type="ECO:0000313" key="2">
    <source>
        <dbReference type="EMBL" id="CDP34807.1"/>
    </source>
</evidence>
<reference evidence="2" key="1">
    <citation type="submission" date="2014-02" db="EMBL/GenBank/DDBJ databases">
        <authorList>
            <person name="Genoscope - CEA"/>
        </authorList>
    </citation>
    <scope>NUCLEOTIDE SEQUENCE</scope>
    <source>
        <strain evidence="2">LS3</strain>
    </source>
</reference>